<sequence>MHKVIIAIRRHFGDCSFLYKSTVVAARKRSTEISRTLQAQADDLQKLTIIKTWFMKDSYSAQNKDIQHK</sequence>
<name>A0A0V1A7Z3_9BILA</name>
<reference evidence="1 2" key="1">
    <citation type="submission" date="2015-01" db="EMBL/GenBank/DDBJ databases">
        <title>Evolution of Trichinella species and genotypes.</title>
        <authorList>
            <person name="Korhonen P.K."/>
            <person name="Edoardo P."/>
            <person name="Giuseppe L.R."/>
            <person name="Gasser R.B."/>
        </authorList>
    </citation>
    <scope>NUCLEOTIDE SEQUENCE [LARGE SCALE GENOMIC DNA]</scope>
    <source>
        <strain evidence="1">ISS2496</strain>
    </source>
</reference>
<dbReference type="Proteomes" id="UP000054783">
    <property type="component" value="Unassembled WGS sequence"/>
</dbReference>
<accession>A0A0V1A7Z3</accession>
<proteinExistence type="predicted"/>
<dbReference type="EMBL" id="JYDQ01000021">
    <property type="protein sequence ID" value="KRY20909.1"/>
    <property type="molecule type" value="Genomic_DNA"/>
</dbReference>
<evidence type="ECO:0000313" key="1">
    <source>
        <dbReference type="EMBL" id="KRY20909.1"/>
    </source>
</evidence>
<protein>
    <submittedName>
        <fullName evidence="1">Uncharacterized protein</fullName>
    </submittedName>
</protein>
<comment type="caution">
    <text evidence="1">The sequence shown here is derived from an EMBL/GenBank/DDBJ whole genome shotgun (WGS) entry which is preliminary data.</text>
</comment>
<evidence type="ECO:0000313" key="2">
    <source>
        <dbReference type="Proteomes" id="UP000054783"/>
    </source>
</evidence>
<gene>
    <name evidence="1" type="ORF">T12_5515</name>
</gene>
<dbReference type="AlphaFoldDB" id="A0A0V1A7Z3"/>
<organism evidence="1 2">
    <name type="scientific">Trichinella patagoniensis</name>
    <dbReference type="NCBI Taxonomy" id="990121"/>
    <lineage>
        <taxon>Eukaryota</taxon>
        <taxon>Metazoa</taxon>
        <taxon>Ecdysozoa</taxon>
        <taxon>Nematoda</taxon>
        <taxon>Enoplea</taxon>
        <taxon>Dorylaimia</taxon>
        <taxon>Trichinellida</taxon>
        <taxon>Trichinellidae</taxon>
        <taxon>Trichinella</taxon>
    </lineage>
</organism>
<keyword evidence="2" id="KW-1185">Reference proteome</keyword>